<organism evidence="2 3">
    <name type="scientific">Aspergillus sclerotioniger CBS 115572</name>
    <dbReference type="NCBI Taxonomy" id="1450535"/>
    <lineage>
        <taxon>Eukaryota</taxon>
        <taxon>Fungi</taxon>
        <taxon>Dikarya</taxon>
        <taxon>Ascomycota</taxon>
        <taxon>Pezizomycotina</taxon>
        <taxon>Eurotiomycetes</taxon>
        <taxon>Eurotiomycetidae</taxon>
        <taxon>Eurotiales</taxon>
        <taxon>Aspergillaceae</taxon>
        <taxon>Aspergillus</taxon>
        <taxon>Aspergillus subgen. Circumdati</taxon>
    </lineage>
</organism>
<evidence type="ECO:0000256" key="1">
    <source>
        <dbReference type="SAM" id="Phobius"/>
    </source>
</evidence>
<comment type="caution">
    <text evidence="2">The sequence shown here is derived from an EMBL/GenBank/DDBJ whole genome shotgun (WGS) entry which is preliminary data.</text>
</comment>
<reference evidence="2 3" key="1">
    <citation type="submission" date="2016-12" db="EMBL/GenBank/DDBJ databases">
        <title>The genomes of Aspergillus section Nigri reveals drivers in fungal speciation.</title>
        <authorList>
            <consortium name="DOE Joint Genome Institute"/>
            <person name="Vesth T.C."/>
            <person name="Nybo J."/>
            <person name="Theobald S."/>
            <person name="Brandl J."/>
            <person name="Frisvad J.C."/>
            <person name="Nielsen K.F."/>
            <person name="Lyhne E.K."/>
            <person name="Kogle M.E."/>
            <person name="Kuo A."/>
            <person name="Riley R."/>
            <person name="Clum A."/>
            <person name="Nolan M."/>
            <person name="Lipzen A."/>
            <person name="Salamov A."/>
            <person name="Henrissat B."/>
            <person name="Wiebenga A."/>
            <person name="De Vries R.P."/>
            <person name="Grigoriev I.V."/>
            <person name="Mortensen U.H."/>
            <person name="Andersen M.R."/>
            <person name="Baker S.E."/>
        </authorList>
    </citation>
    <scope>NUCLEOTIDE SEQUENCE [LARGE SCALE GENOMIC DNA]</scope>
    <source>
        <strain evidence="2 3">CBS 115572</strain>
    </source>
</reference>
<gene>
    <name evidence="2" type="ORF">BO94DRAFT_587303</name>
</gene>
<evidence type="ECO:0000313" key="2">
    <source>
        <dbReference type="EMBL" id="PWY81594.1"/>
    </source>
</evidence>
<proteinExistence type="predicted"/>
<dbReference type="GeneID" id="37117959"/>
<protein>
    <submittedName>
        <fullName evidence="2">Uncharacterized protein</fullName>
    </submittedName>
</protein>
<feature type="transmembrane region" description="Helical" evidence="1">
    <location>
        <begin position="6"/>
        <end position="27"/>
    </location>
</feature>
<dbReference type="AlphaFoldDB" id="A0A317W4V2"/>
<dbReference type="Proteomes" id="UP000246702">
    <property type="component" value="Unassembled WGS sequence"/>
</dbReference>
<keyword evidence="3" id="KW-1185">Reference proteome</keyword>
<keyword evidence="1" id="KW-1133">Transmembrane helix</keyword>
<keyword evidence="1" id="KW-0472">Membrane</keyword>
<accession>A0A317W4V2</accession>
<dbReference type="RefSeq" id="XP_025465662.1">
    <property type="nucleotide sequence ID" value="XM_025615816.1"/>
</dbReference>
<dbReference type="EMBL" id="MSFK01000020">
    <property type="protein sequence ID" value="PWY81594.1"/>
    <property type="molecule type" value="Genomic_DNA"/>
</dbReference>
<name>A0A317W4V2_9EURO</name>
<sequence>MLNIGEAMTVVVGISSAMGIVVTVYHCQFPSRLWRWRESKMRDPERGEGELFQEAGMVLGEKPLARWHLSRWEASIPKLGPYSTLLVTTKAQPQAIAITSLYQLFLFIYGHTEHMFEPFQDTTPGSACKRGHYWRTAL</sequence>
<keyword evidence="1" id="KW-0812">Transmembrane</keyword>
<evidence type="ECO:0000313" key="3">
    <source>
        <dbReference type="Proteomes" id="UP000246702"/>
    </source>
</evidence>